<dbReference type="Pfam" id="PF00635">
    <property type="entry name" value="Motile_Sperm"/>
    <property type="match status" value="1"/>
</dbReference>
<dbReference type="EnsemblPlants" id="OB03G35700.1">
    <property type="protein sequence ID" value="OB03G35700.1"/>
    <property type="gene ID" value="OB03G35700"/>
</dbReference>
<dbReference type="Gramene" id="OB03G35700.1">
    <property type="protein sequence ID" value="OB03G35700.1"/>
    <property type="gene ID" value="OB03G35700"/>
</dbReference>
<dbReference type="AlphaFoldDB" id="J3LR94"/>
<proteinExistence type="predicted"/>
<reference evidence="3" key="2">
    <citation type="submission" date="2013-04" db="UniProtKB">
        <authorList>
            <consortium name="EnsemblPlants"/>
        </authorList>
    </citation>
    <scope>IDENTIFICATION</scope>
</reference>
<dbReference type="InterPro" id="IPR000535">
    <property type="entry name" value="MSP_dom"/>
</dbReference>
<feature type="region of interest" description="Disordered" evidence="1">
    <location>
        <begin position="155"/>
        <end position="175"/>
    </location>
</feature>
<evidence type="ECO:0000256" key="1">
    <source>
        <dbReference type="SAM" id="MobiDB-lite"/>
    </source>
</evidence>
<dbReference type="OMA" id="GATHRCD"/>
<evidence type="ECO:0000313" key="3">
    <source>
        <dbReference type="EnsemblPlants" id="OB03G35700.1"/>
    </source>
</evidence>
<evidence type="ECO:0000313" key="4">
    <source>
        <dbReference type="Proteomes" id="UP000006038"/>
    </source>
</evidence>
<evidence type="ECO:0000259" key="2">
    <source>
        <dbReference type="PROSITE" id="PS50202"/>
    </source>
</evidence>
<protein>
    <recommendedName>
        <fullName evidence="2">MSP domain-containing protein</fullName>
    </recommendedName>
</protein>
<keyword evidence="4" id="KW-1185">Reference proteome</keyword>
<name>J3LR94_ORYBR</name>
<dbReference type="STRING" id="4533.J3LR94"/>
<dbReference type="Proteomes" id="UP000006038">
    <property type="component" value="Chromosome 3"/>
</dbReference>
<dbReference type="eggNOG" id="KOG4177">
    <property type="taxonomic scope" value="Eukaryota"/>
</dbReference>
<reference evidence="3" key="1">
    <citation type="journal article" date="2013" name="Nat. Commun.">
        <title>Whole-genome sequencing of Oryza brachyantha reveals mechanisms underlying Oryza genome evolution.</title>
        <authorList>
            <person name="Chen J."/>
            <person name="Huang Q."/>
            <person name="Gao D."/>
            <person name="Wang J."/>
            <person name="Lang Y."/>
            <person name="Liu T."/>
            <person name="Li B."/>
            <person name="Bai Z."/>
            <person name="Luis Goicoechea J."/>
            <person name="Liang C."/>
            <person name="Chen C."/>
            <person name="Zhang W."/>
            <person name="Sun S."/>
            <person name="Liao Y."/>
            <person name="Zhang X."/>
            <person name="Yang L."/>
            <person name="Song C."/>
            <person name="Wang M."/>
            <person name="Shi J."/>
            <person name="Liu G."/>
            <person name="Liu J."/>
            <person name="Zhou H."/>
            <person name="Zhou W."/>
            <person name="Yu Q."/>
            <person name="An N."/>
            <person name="Chen Y."/>
            <person name="Cai Q."/>
            <person name="Wang B."/>
            <person name="Liu B."/>
            <person name="Min J."/>
            <person name="Huang Y."/>
            <person name="Wu H."/>
            <person name="Li Z."/>
            <person name="Zhang Y."/>
            <person name="Yin Y."/>
            <person name="Song W."/>
            <person name="Jiang J."/>
            <person name="Jackson S.A."/>
            <person name="Wing R.A."/>
            <person name="Wang J."/>
            <person name="Chen M."/>
        </authorList>
    </citation>
    <scope>NUCLEOTIDE SEQUENCE [LARGE SCALE GENOMIC DNA]</scope>
    <source>
        <strain evidence="3">cv. IRGC 101232</strain>
    </source>
</reference>
<accession>J3LR94</accession>
<sequence length="193" mass="19859">MDRLVIPEPTNEVVVRVEPGRPARGELTLRNAMHTMPVAFRLQPAVRGRFAVRPHTGILAPLAAVTVEVAYLAPAAPEGPGGAAGRGEDAFLLHSVVAPGAATGANAKAMTVKNRTAAEVAAAAGKSKVVRMLEKAGGMGRKEIAEKASPALVGKAGSLDRRRRGRKGSSGAIRFGGGKEGFESAAVSVGWSH</sequence>
<dbReference type="PROSITE" id="PS50202">
    <property type="entry name" value="MSP"/>
    <property type="match status" value="1"/>
</dbReference>
<dbReference type="HOGENOM" id="CLU_1410779_0_0_1"/>
<dbReference type="Gene3D" id="2.60.40.10">
    <property type="entry name" value="Immunoglobulins"/>
    <property type="match status" value="1"/>
</dbReference>
<feature type="domain" description="MSP" evidence="2">
    <location>
        <begin position="4"/>
        <end position="121"/>
    </location>
</feature>
<organism evidence="3">
    <name type="scientific">Oryza brachyantha</name>
    <name type="common">malo sina</name>
    <dbReference type="NCBI Taxonomy" id="4533"/>
    <lineage>
        <taxon>Eukaryota</taxon>
        <taxon>Viridiplantae</taxon>
        <taxon>Streptophyta</taxon>
        <taxon>Embryophyta</taxon>
        <taxon>Tracheophyta</taxon>
        <taxon>Spermatophyta</taxon>
        <taxon>Magnoliopsida</taxon>
        <taxon>Liliopsida</taxon>
        <taxon>Poales</taxon>
        <taxon>Poaceae</taxon>
        <taxon>BOP clade</taxon>
        <taxon>Oryzoideae</taxon>
        <taxon>Oryzeae</taxon>
        <taxon>Oryzinae</taxon>
        <taxon>Oryza</taxon>
    </lineage>
</organism>
<dbReference type="InterPro" id="IPR008962">
    <property type="entry name" value="PapD-like_sf"/>
</dbReference>
<dbReference type="InterPro" id="IPR013783">
    <property type="entry name" value="Ig-like_fold"/>
</dbReference>
<dbReference type="SUPFAM" id="SSF49354">
    <property type="entry name" value="PapD-like"/>
    <property type="match status" value="1"/>
</dbReference>